<dbReference type="Proteomes" id="UP001153269">
    <property type="component" value="Unassembled WGS sequence"/>
</dbReference>
<evidence type="ECO:0000313" key="2">
    <source>
        <dbReference type="EMBL" id="CAB1441679.1"/>
    </source>
</evidence>
<feature type="region of interest" description="Disordered" evidence="1">
    <location>
        <begin position="237"/>
        <end position="273"/>
    </location>
</feature>
<dbReference type="EMBL" id="CADEAL010002680">
    <property type="protein sequence ID" value="CAB1441679.1"/>
    <property type="molecule type" value="Genomic_DNA"/>
</dbReference>
<proteinExistence type="predicted"/>
<keyword evidence="3" id="KW-1185">Reference proteome</keyword>
<sequence length="288" mass="31037">MQPPLPTVGPQLSPSGLMNGAIRHASCPGGEQAAPAGQPGHQARGRKWSRPLSLVRLTEISCLAVTTGRFGKVQPDNDGHGSREISGQVGQGESETLSYRAAAPLPTAPQIAGGGGRRMKPEQKQGHTAGVPRNSYLTDRFTSRQPKHHGNPYAWCVTAELSVSAAHGPAYLQQAITAYRLTASVLTPCAAEANAQLEAAVNCQSPTRRGGFAFIAAYLSPNATLSADEDTEILDFREEGKVGEKKQKENKKENKKEEEEEEEEEGMKKRQTDRCSFDSVLYMLGVIK</sequence>
<feature type="compositionally biased region" description="Low complexity" evidence="1">
    <location>
        <begin position="28"/>
        <end position="42"/>
    </location>
</feature>
<organism evidence="2 3">
    <name type="scientific">Pleuronectes platessa</name>
    <name type="common">European plaice</name>
    <dbReference type="NCBI Taxonomy" id="8262"/>
    <lineage>
        <taxon>Eukaryota</taxon>
        <taxon>Metazoa</taxon>
        <taxon>Chordata</taxon>
        <taxon>Craniata</taxon>
        <taxon>Vertebrata</taxon>
        <taxon>Euteleostomi</taxon>
        <taxon>Actinopterygii</taxon>
        <taxon>Neopterygii</taxon>
        <taxon>Teleostei</taxon>
        <taxon>Neoteleostei</taxon>
        <taxon>Acanthomorphata</taxon>
        <taxon>Carangaria</taxon>
        <taxon>Pleuronectiformes</taxon>
        <taxon>Pleuronectoidei</taxon>
        <taxon>Pleuronectidae</taxon>
        <taxon>Pleuronectes</taxon>
    </lineage>
</organism>
<feature type="region of interest" description="Disordered" evidence="1">
    <location>
        <begin position="1"/>
        <end position="47"/>
    </location>
</feature>
<name>A0A9N7UY37_PLEPL</name>
<evidence type="ECO:0000313" key="3">
    <source>
        <dbReference type="Proteomes" id="UP001153269"/>
    </source>
</evidence>
<accession>A0A9N7UY37</accession>
<gene>
    <name evidence="2" type="ORF">PLEPLA_LOCUS29429</name>
</gene>
<feature type="region of interest" description="Disordered" evidence="1">
    <location>
        <begin position="70"/>
        <end position="135"/>
    </location>
</feature>
<protein>
    <submittedName>
        <fullName evidence="2">Uncharacterized protein</fullName>
    </submittedName>
</protein>
<feature type="compositionally biased region" description="Basic and acidic residues" evidence="1">
    <location>
        <begin position="237"/>
        <end position="257"/>
    </location>
</feature>
<evidence type="ECO:0000256" key="1">
    <source>
        <dbReference type="SAM" id="MobiDB-lite"/>
    </source>
</evidence>
<comment type="caution">
    <text evidence="2">The sequence shown here is derived from an EMBL/GenBank/DDBJ whole genome shotgun (WGS) entry which is preliminary data.</text>
</comment>
<reference evidence="2" key="1">
    <citation type="submission" date="2020-03" db="EMBL/GenBank/DDBJ databases">
        <authorList>
            <person name="Weist P."/>
        </authorList>
    </citation>
    <scope>NUCLEOTIDE SEQUENCE</scope>
</reference>
<dbReference type="AlphaFoldDB" id="A0A9N7UY37"/>